<feature type="binding site" evidence="9">
    <location>
        <position position="8"/>
    </location>
    <ligand>
        <name>substrate</name>
    </ligand>
</feature>
<proteinExistence type="inferred from homology"/>
<feature type="binding site" evidence="9">
    <location>
        <begin position="8"/>
        <end position="9"/>
    </location>
    <ligand>
        <name>ATP</name>
        <dbReference type="ChEBI" id="CHEBI:30616"/>
    </ligand>
</feature>
<evidence type="ECO:0000256" key="7">
    <source>
        <dbReference type="ARBA" id="ARBA00022993"/>
    </source>
</evidence>
<accession>A0A6B3NBV4</accession>
<organism evidence="11">
    <name type="scientific">Symploca sp. SIO1C4</name>
    <dbReference type="NCBI Taxonomy" id="2607765"/>
    <lineage>
        <taxon>Bacteria</taxon>
        <taxon>Bacillati</taxon>
        <taxon>Cyanobacteriota</taxon>
        <taxon>Cyanophyceae</taxon>
        <taxon>Coleofasciculales</taxon>
        <taxon>Coleofasciculaceae</taxon>
        <taxon>Symploca</taxon>
    </lineage>
</organism>
<dbReference type="Pfam" id="PF01467">
    <property type="entry name" value="CTP_transf_like"/>
    <property type="match status" value="1"/>
</dbReference>
<evidence type="ECO:0000256" key="6">
    <source>
        <dbReference type="ARBA" id="ARBA00022842"/>
    </source>
</evidence>
<keyword evidence="3 9" id="KW-0548">Nucleotidyltransferase</keyword>
<comment type="pathway">
    <text evidence="9">Cofactor biosynthesis; coenzyme A biosynthesis; CoA from (R)-pantothenate: step 4/5.</text>
</comment>
<dbReference type="NCBIfam" id="TIGR00125">
    <property type="entry name" value="cyt_tran_rel"/>
    <property type="match status" value="1"/>
</dbReference>
<comment type="catalytic activity">
    <reaction evidence="8 9">
        <text>(R)-4'-phosphopantetheine + ATP + H(+) = 3'-dephospho-CoA + diphosphate</text>
        <dbReference type="Rhea" id="RHEA:19801"/>
        <dbReference type="ChEBI" id="CHEBI:15378"/>
        <dbReference type="ChEBI" id="CHEBI:30616"/>
        <dbReference type="ChEBI" id="CHEBI:33019"/>
        <dbReference type="ChEBI" id="CHEBI:57328"/>
        <dbReference type="ChEBI" id="CHEBI:61723"/>
        <dbReference type="EC" id="2.7.7.3"/>
    </reaction>
</comment>
<comment type="caution">
    <text evidence="11">The sequence shown here is derived from an EMBL/GenBank/DDBJ whole genome shotgun (WGS) entry which is preliminary data.</text>
</comment>
<comment type="subunit">
    <text evidence="9">Homohexamer.</text>
</comment>
<dbReference type="Gene3D" id="3.40.50.620">
    <property type="entry name" value="HUPs"/>
    <property type="match status" value="1"/>
</dbReference>
<evidence type="ECO:0000256" key="3">
    <source>
        <dbReference type="ARBA" id="ARBA00022695"/>
    </source>
</evidence>
<dbReference type="UniPathway" id="UPA00241">
    <property type="reaction ID" value="UER00355"/>
</dbReference>
<feature type="binding site" evidence="9">
    <location>
        <position position="86"/>
    </location>
    <ligand>
        <name>substrate</name>
    </ligand>
</feature>
<keyword evidence="6 9" id="KW-0460">Magnesium</keyword>
<dbReference type="NCBIfam" id="TIGR01510">
    <property type="entry name" value="coaD_prev_kdtB"/>
    <property type="match status" value="1"/>
</dbReference>
<gene>
    <name evidence="9 11" type="primary">coaD</name>
    <name evidence="11" type="ORF">F6J89_10670</name>
</gene>
<name>A0A6B3NBV4_9CYAN</name>
<evidence type="ECO:0000256" key="1">
    <source>
        <dbReference type="ARBA" id="ARBA00022490"/>
    </source>
</evidence>
<dbReference type="EC" id="2.7.7.3" evidence="9"/>
<sequence length="184" mass="20519">MIAIYPGSFDPITLGHLDIIERGCTLFERVIVAVLRNHEKSPLFTVPQRLEQIHSCTQHLPNVEIDSFLGLTVEYAKLKNAKVLLRGLRVLSDFEKELQMAHTNHTLWHEIETVFLATSNEYSFLSSSVVKEIAKFGGSVDHLVPKQVALDICQCYAETQSGANSPITINPATTLNRSTMDPEG</sequence>
<dbReference type="GO" id="GO:0005737">
    <property type="term" value="C:cytoplasm"/>
    <property type="evidence" value="ECO:0007669"/>
    <property type="project" value="UniProtKB-SubCell"/>
</dbReference>
<comment type="subcellular location">
    <subcellularLocation>
        <location evidence="9">Cytoplasm</location>
    </subcellularLocation>
</comment>
<evidence type="ECO:0000259" key="10">
    <source>
        <dbReference type="Pfam" id="PF01467"/>
    </source>
</evidence>
<reference evidence="11" key="1">
    <citation type="submission" date="2019-11" db="EMBL/GenBank/DDBJ databases">
        <title>Genomic insights into an expanded diversity of filamentous marine cyanobacteria reveals the extraordinary biosynthetic potential of Moorea and Okeania.</title>
        <authorList>
            <person name="Ferreira Leao T."/>
            <person name="Wang M."/>
            <person name="Moss N."/>
            <person name="Da Silva R."/>
            <person name="Sanders J."/>
            <person name="Nurk S."/>
            <person name="Gurevich A."/>
            <person name="Humphrey G."/>
            <person name="Reher R."/>
            <person name="Zhu Q."/>
            <person name="Belda-Ferre P."/>
            <person name="Glukhov E."/>
            <person name="Rex R."/>
            <person name="Dorrestein P.C."/>
            <person name="Knight R."/>
            <person name="Pevzner P."/>
            <person name="Gerwick W.H."/>
            <person name="Gerwick L."/>
        </authorList>
    </citation>
    <scope>NUCLEOTIDE SEQUENCE</scope>
    <source>
        <strain evidence="11">SIO1C4</strain>
    </source>
</reference>
<dbReference type="SUPFAM" id="SSF52374">
    <property type="entry name" value="Nucleotidylyl transferase"/>
    <property type="match status" value="1"/>
</dbReference>
<keyword evidence="1 9" id="KW-0963">Cytoplasm</keyword>
<protein>
    <recommendedName>
        <fullName evidence="9">Phosphopantetheine adenylyltransferase</fullName>
        <ecNumber evidence="9">2.7.7.3</ecNumber>
    </recommendedName>
    <alternativeName>
        <fullName evidence="9">Dephospho-CoA pyrophosphorylase</fullName>
    </alternativeName>
    <alternativeName>
        <fullName evidence="9">Pantetheine-phosphate adenylyltransferase</fullName>
        <shortName evidence="9">PPAT</shortName>
    </alternativeName>
</protein>
<dbReference type="GO" id="GO:0005524">
    <property type="term" value="F:ATP binding"/>
    <property type="evidence" value="ECO:0007669"/>
    <property type="project" value="UniProtKB-KW"/>
</dbReference>
<keyword evidence="5 9" id="KW-0067">ATP-binding</keyword>
<dbReference type="PANTHER" id="PTHR21342">
    <property type="entry name" value="PHOSPHOPANTETHEINE ADENYLYLTRANSFERASE"/>
    <property type="match status" value="1"/>
</dbReference>
<evidence type="ECO:0000256" key="8">
    <source>
        <dbReference type="ARBA" id="ARBA00029346"/>
    </source>
</evidence>
<dbReference type="HAMAP" id="MF_00151">
    <property type="entry name" value="PPAT_bact"/>
    <property type="match status" value="1"/>
</dbReference>
<feature type="domain" description="Cytidyltransferase-like" evidence="10">
    <location>
        <begin position="4"/>
        <end position="132"/>
    </location>
</feature>
<keyword evidence="4 9" id="KW-0547">Nucleotide-binding</keyword>
<evidence type="ECO:0000256" key="9">
    <source>
        <dbReference type="HAMAP-Rule" id="MF_00151"/>
    </source>
</evidence>
<dbReference type="PRINTS" id="PR01020">
    <property type="entry name" value="LPSBIOSNTHSS"/>
</dbReference>
<dbReference type="EMBL" id="JAAHFQ010000167">
    <property type="protein sequence ID" value="NER28072.1"/>
    <property type="molecule type" value="Genomic_DNA"/>
</dbReference>
<feature type="binding site" evidence="9">
    <location>
        <begin position="122"/>
        <end position="128"/>
    </location>
    <ligand>
        <name>ATP</name>
        <dbReference type="ChEBI" id="CHEBI:30616"/>
    </ligand>
</feature>
<evidence type="ECO:0000313" key="11">
    <source>
        <dbReference type="EMBL" id="NER28072.1"/>
    </source>
</evidence>
<feature type="binding site" evidence="9">
    <location>
        <position position="72"/>
    </location>
    <ligand>
        <name>substrate</name>
    </ligand>
</feature>
<dbReference type="AlphaFoldDB" id="A0A6B3NBV4"/>
<feature type="binding site" evidence="9">
    <location>
        <begin position="87"/>
        <end position="89"/>
    </location>
    <ligand>
        <name>ATP</name>
        <dbReference type="ChEBI" id="CHEBI:30616"/>
    </ligand>
</feature>
<keyword evidence="2 9" id="KW-0808">Transferase</keyword>
<dbReference type="InterPro" id="IPR004821">
    <property type="entry name" value="Cyt_trans-like"/>
</dbReference>
<evidence type="ECO:0000256" key="5">
    <source>
        <dbReference type="ARBA" id="ARBA00022840"/>
    </source>
</evidence>
<dbReference type="GO" id="GO:0004595">
    <property type="term" value="F:pantetheine-phosphate adenylyltransferase activity"/>
    <property type="evidence" value="ECO:0007669"/>
    <property type="project" value="UniProtKB-UniRule"/>
</dbReference>
<comment type="function">
    <text evidence="9">Reversibly transfers an adenylyl group from ATP to 4'-phosphopantetheine, yielding dephospho-CoA (dPCoA) and pyrophosphate.</text>
</comment>
<comment type="similarity">
    <text evidence="9">Belongs to the bacterial CoaD family.</text>
</comment>
<dbReference type="CDD" id="cd02163">
    <property type="entry name" value="PPAT"/>
    <property type="match status" value="1"/>
</dbReference>
<feature type="site" description="Transition state stabilizer" evidence="9">
    <location>
        <position position="16"/>
    </location>
</feature>
<evidence type="ECO:0000256" key="2">
    <source>
        <dbReference type="ARBA" id="ARBA00022679"/>
    </source>
</evidence>
<evidence type="ECO:0000256" key="4">
    <source>
        <dbReference type="ARBA" id="ARBA00022741"/>
    </source>
</evidence>
<dbReference type="GO" id="GO:0015937">
    <property type="term" value="P:coenzyme A biosynthetic process"/>
    <property type="evidence" value="ECO:0007669"/>
    <property type="project" value="UniProtKB-UniRule"/>
</dbReference>
<keyword evidence="7 9" id="KW-0173">Coenzyme A biosynthesis</keyword>
<feature type="binding site" evidence="9">
    <location>
        <position position="16"/>
    </location>
    <ligand>
        <name>ATP</name>
        <dbReference type="ChEBI" id="CHEBI:30616"/>
    </ligand>
</feature>
<comment type="cofactor">
    <cofactor evidence="9">
        <name>Mg(2+)</name>
        <dbReference type="ChEBI" id="CHEBI:18420"/>
    </cofactor>
</comment>
<dbReference type="PANTHER" id="PTHR21342:SF1">
    <property type="entry name" value="PHOSPHOPANTETHEINE ADENYLYLTRANSFERASE"/>
    <property type="match status" value="1"/>
</dbReference>
<dbReference type="InterPro" id="IPR001980">
    <property type="entry name" value="PPAT"/>
</dbReference>
<dbReference type="InterPro" id="IPR014729">
    <property type="entry name" value="Rossmann-like_a/b/a_fold"/>
</dbReference>
<feature type="binding site" evidence="9">
    <location>
        <position position="97"/>
    </location>
    <ligand>
        <name>ATP</name>
        <dbReference type="ChEBI" id="CHEBI:30616"/>
    </ligand>
</feature>
<feature type="binding site" evidence="9">
    <location>
        <position position="40"/>
    </location>
    <ligand>
        <name>substrate</name>
    </ligand>
</feature>